<dbReference type="Gene3D" id="3.40.50.620">
    <property type="entry name" value="HUPs"/>
    <property type="match status" value="1"/>
</dbReference>
<dbReference type="Proteomes" id="UP000422108">
    <property type="component" value="Chromosome"/>
</dbReference>
<feature type="binding site" evidence="13">
    <location>
        <position position="130"/>
    </location>
    <ligand>
        <name>Zn(2+)</name>
        <dbReference type="ChEBI" id="CHEBI:29105"/>
    </ligand>
</feature>
<dbReference type="InterPro" id="IPR002547">
    <property type="entry name" value="tRNA-bd_dom"/>
</dbReference>
<feature type="binding site" evidence="13">
    <location>
        <position position="147"/>
    </location>
    <ligand>
        <name>Zn(2+)</name>
        <dbReference type="ChEBI" id="CHEBI:29105"/>
    </ligand>
</feature>
<accession>A0A5K8AA58</accession>
<dbReference type="NCBIfam" id="NF008900">
    <property type="entry name" value="PRK12267.1"/>
    <property type="match status" value="1"/>
</dbReference>
<dbReference type="CDD" id="cd02800">
    <property type="entry name" value="tRNA_bind_EcMetRS_like"/>
    <property type="match status" value="1"/>
</dbReference>
<evidence type="ECO:0000313" key="16">
    <source>
        <dbReference type="Proteomes" id="UP000422108"/>
    </source>
</evidence>
<dbReference type="Pfam" id="PF01588">
    <property type="entry name" value="tRNA_bind"/>
    <property type="match status" value="1"/>
</dbReference>
<evidence type="ECO:0000256" key="12">
    <source>
        <dbReference type="ARBA" id="ARBA00047364"/>
    </source>
</evidence>
<feature type="short sequence motif" description="'HIGH' region" evidence="13">
    <location>
        <begin position="12"/>
        <end position="22"/>
    </location>
</feature>
<dbReference type="EMBL" id="AP021879">
    <property type="protein sequence ID" value="BBO89348.1"/>
    <property type="molecule type" value="Genomic_DNA"/>
</dbReference>
<dbReference type="Pfam" id="PF09334">
    <property type="entry name" value="tRNA-synt_1g"/>
    <property type="match status" value="2"/>
</dbReference>
<sequence>MATPFYITTPIYYVNARPHLGHAYTTIAADVVRRFHAMSSDRTYFLTGTDEHGDKIVRAAKKENCTPREYVDKISGLFQHLWPELNISNDAFIRTTNPAHMAVVETILQRIYDSGDIYFSEYEGLYCFGCERFYTERELVDGCCPDHQTPPETIKESNYFFKMGRYQQWLIDHIEKHPDFIRPERYKNEVLAFLREPLGDLCISRPKSRLKWGITLPFDHDYVTYVWFDALLNYISALGYPDGELYQTFWPVAQHIVAKDILKPHGIYWPIMLKAAGLPIYQHLNVHGYWNVDQSKMSKSIGNVIEPLEMKNIYGLDAFRFFLMRDMAFGLDSSFSEEALVQRINADLANDLGNLFSRVLSMAHKYFGGVIPEPDPAVEKEMDLGLEENSRTAIKAFSAAMDVFAFHKGLAAVWEFITHMNKYVDVTAPWTLAKNKAARKQLETVIYNLLEGLRIISGLIYPVMPDTAVTMQKHLGMTGEDKFYKLERLNAWRGITPGVKLRKSVSLFPRVDPEKKKQVPEAVAAPAKPAKPIKPEIGIDDFAKVDLRVATVVSCQPVPRAKKLLQLEVDLGETRTIVSGIAGNYAPDELVGKQVIVVANLKPVKLMGVLSKGMLIAANDASGVTVATLDKPVTPGTPLS</sequence>
<evidence type="ECO:0000256" key="3">
    <source>
        <dbReference type="ARBA" id="ARBA00011738"/>
    </source>
</evidence>
<evidence type="ECO:0000256" key="13">
    <source>
        <dbReference type="HAMAP-Rule" id="MF_01228"/>
    </source>
</evidence>
<feature type="binding site" evidence="13">
    <location>
        <position position="144"/>
    </location>
    <ligand>
        <name>Zn(2+)</name>
        <dbReference type="ChEBI" id="CHEBI:29105"/>
    </ligand>
</feature>
<comment type="subunit">
    <text evidence="3 13">Homodimer.</text>
</comment>
<dbReference type="CDD" id="cd07957">
    <property type="entry name" value="Anticodon_Ia_Met"/>
    <property type="match status" value="1"/>
</dbReference>
<keyword evidence="7 13" id="KW-0547">Nucleotide-binding</keyword>
<evidence type="ECO:0000256" key="5">
    <source>
        <dbReference type="ARBA" id="ARBA00022555"/>
    </source>
</evidence>
<dbReference type="GO" id="GO:0005737">
    <property type="term" value="C:cytoplasm"/>
    <property type="evidence" value="ECO:0007669"/>
    <property type="project" value="UniProtKB-SubCell"/>
</dbReference>
<comment type="cofactor">
    <cofactor evidence="13">
        <name>Zn(2+)</name>
        <dbReference type="ChEBI" id="CHEBI:29105"/>
    </cofactor>
    <text evidence="13">Binds 1 zinc ion per subunit.</text>
</comment>
<dbReference type="NCBIfam" id="TIGR00399">
    <property type="entry name" value="metG_C_term"/>
    <property type="match status" value="1"/>
</dbReference>
<feature type="domain" description="TRNA-binding" evidence="14">
    <location>
        <begin position="541"/>
        <end position="640"/>
    </location>
</feature>
<comment type="catalytic activity">
    <reaction evidence="12 13">
        <text>tRNA(Met) + L-methionine + ATP = L-methionyl-tRNA(Met) + AMP + diphosphate</text>
        <dbReference type="Rhea" id="RHEA:13481"/>
        <dbReference type="Rhea" id="RHEA-COMP:9667"/>
        <dbReference type="Rhea" id="RHEA-COMP:9698"/>
        <dbReference type="ChEBI" id="CHEBI:30616"/>
        <dbReference type="ChEBI" id="CHEBI:33019"/>
        <dbReference type="ChEBI" id="CHEBI:57844"/>
        <dbReference type="ChEBI" id="CHEBI:78442"/>
        <dbReference type="ChEBI" id="CHEBI:78530"/>
        <dbReference type="ChEBI" id="CHEBI:456215"/>
        <dbReference type="EC" id="6.1.1.10"/>
    </reaction>
</comment>
<dbReference type="Gene3D" id="2.170.220.10">
    <property type="match status" value="1"/>
</dbReference>
<dbReference type="EC" id="6.1.1.10" evidence="13"/>
<comment type="function">
    <text evidence="1 13">Is required not only for elongation of protein synthesis but also for the initiation of all mRNA translation through initiator tRNA(fMet) aminoacylation.</text>
</comment>
<dbReference type="InterPro" id="IPR012340">
    <property type="entry name" value="NA-bd_OB-fold"/>
</dbReference>
<evidence type="ECO:0000256" key="4">
    <source>
        <dbReference type="ARBA" id="ARBA00022490"/>
    </source>
</evidence>
<dbReference type="FunFam" id="2.170.220.10:FF:000003">
    <property type="entry name" value="Methionine--tRNA ligase"/>
    <property type="match status" value="1"/>
</dbReference>
<gene>
    <name evidence="13 15" type="primary">metG</name>
    <name evidence="15" type="ORF">DSCOOX_25280</name>
</gene>
<evidence type="ECO:0000259" key="14">
    <source>
        <dbReference type="PROSITE" id="PS50886"/>
    </source>
</evidence>
<evidence type="ECO:0000256" key="11">
    <source>
        <dbReference type="ARBA" id="ARBA00023146"/>
    </source>
</evidence>
<evidence type="ECO:0000256" key="7">
    <source>
        <dbReference type="ARBA" id="ARBA00022741"/>
    </source>
</evidence>
<evidence type="ECO:0000256" key="10">
    <source>
        <dbReference type="ARBA" id="ARBA00022917"/>
    </source>
</evidence>
<feature type="short sequence motif" description="'KMSKS' region" evidence="13">
    <location>
        <begin position="296"/>
        <end position="300"/>
    </location>
</feature>
<dbReference type="GO" id="GO:0004825">
    <property type="term" value="F:methionine-tRNA ligase activity"/>
    <property type="evidence" value="ECO:0007669"/>
    <property type="project" value="UniProtKB-UniRule"/>
</dbReference>
<dbReference type="AlphaFoldDB" id="A0A5K8AA58"/>
<feature type="binding site" evidence="13">
    <location>
        <position position="127"/>
    </location>
    <ligand>
        <name>Zn(2+)</name>
        <dbReference type="ChEBI" id="CHEBI:29105"/>
    </ligand>
</feature>
<evidence type="ECO:0000256" key="2">
    <source>
        <dbReference type="ARBA" id="ARBA00004496"/>
    </source>
</evidence>
<dbReference type="InterPro" id="IPR014758">
    <property type="entry name" value="Met-tRNA_synth"/>
</dbReference>
<dbReference type="Pfam" id="PF19303">
    <property type="entry name" value="Anticodon_3"/>
    <property type="match status" value="1"/>
</dbReference>
<protein>
    <recommendedName>
        <fullName evidence="13">Methionine--tRNA ligase</fullName>
        <ecNumber evidence="13">6.1.1.10</ecNumber>
    </recommendedName>
    <alternativeName>
        <fullName evidence="13">Methionyl-tRNA synthetase</fullName>
        <shortName evidence="13">MetRS</shortName>
    </alternativeName>
</protein>
<dbReference type="PRINTS" id="PR01041">
    <property type="entry name" value="TRNASYNTHMET"/>
</dbReference>
<dbReference type="GO" id="GO:0000049">
    <property type="term" value="F:tRNA binding"/>
    <property type="evidence" value="ECO:0007669"/>
    <property type="project" value="UniProtKB-UniRule"/>
</dbReference>
<dbReference type="CDD" id="cd00814">
    <property type="entry name" value="MetRS_core"/>
    <property type="match status" value="1"/>
</dbReference>
<evidence type="ECO:0000256" key="1">
    <source>
        <dbReference type="ARBA" id="ARBA00003314"/>
    </source>
</evidence>
<dbReference type="PANTHER" id="PTHR43326">
    <property type="entry name" value="METHIONYL-TRNA SYNTHETASE"/>
    <property type="match status" value="1"/>
</dbReference>
<dbReference type="InterPro" id="IPR009080">
    <property type="entry name" value="tRNAsynth_Ia_anticodon-bd"/>
</dbReference>
<comment type="caution">
    <text evidence="13">Lacks conserved residue(s) required for the propagation of feature annotation.</text>
</comment>
<keyword evidence="6 13" id="KW-0436">Ligase</keyword>
<dbReference type="Gene3D" id="2.40.50.140">
    <property type="entry name" value="Nucleic acid-binding proteins"/>
    <property type="match status" value="1"/>
</dbReference>
<name>A0A5K8AA58_9BACT</name>
<keyword evidence="10 13" id="KW-0648">Protein biosynthesis</keyword>
<keyword evidence="5 13" id="KW-0820">tRNA-binding</keyword>
<dbReference type="FunFam" id="1.10.730.10:FF:000026">
    <property type="entry name" value="Methionine--tRNA ligase"/>
    <property type="match status" value="1"/>
</dbReference>
<proteinExistence type="inferred from homology"/>
<dbReference type="GO" id="GO:0005524">
    <property type="term" value="F:ATP binding"/>
    <property type="evidence" value="ECO:0007669"/>
    <property type="project" value="UniProtKB-UniRule"/>
</dbReference>
<dbReference type="FunFam" id="2.40.50.140:FF:000042">
    <property type="entry name" value="Methionine--tRNA ligase"/>
    <property type="match status" value="1"/>
</dbReference>
<dbReference type="NCBIfam" id="TIGR00398">
    <property type="entry name" value="metG"/>
    <property type="match status" value="1"/>
</dbReference>
<dbReference type="InterPro" id="IPR004495">
    <property type="entry name" value="Met-tRNA-synth_bsu_C"/>
</dbReference>
<evidence type="ECO:0000256" key="8">
    <source>
        <dbReference type="ARBA" id="ARBA00022840"/>
    </source>
</evidence>
<reference evidence="15 16" key="1">
    <citation type="submission" date="2019-11" db="EMBL/GenBank/DDBJ databases">
        <title>Comparative genomics of hydrocarbon-degrading Desulfosarcina strains.</title>
        <authorList>
            <person name="Watanabe M."/>
            <person name="Kojima H."/>
            <person name="Fukui M."/>
        </authorList>
    </citation>
    <scope>NUCLEOTIDE SEQUENCE [LARGE SCALE GENOMIC DNA]</scope>
    <source>
        <strain evidence="16">oXyS1</strain>
    </source>
</reference>
<comment type="subcellular location">
    <subcellularLocation>
        <location evidence="2 13">Cytoplasm</location>
    </subcellularLocation>
</comment>
<keyword evidence="13" id="KW-0862">Zinc</keyword>
<dbReference type="Gene3D" id="1.10.730.10">
    <property type="entry name" value="Isoleucyl-tRNA Synthetase, Domain 1"/>
    <property type="match status" value="1"/>
</dbReference>
<dbReference type="SUPFAM" id="SSF52374">
    <property type="entry name" value="Nucleotidylyl transferase"/>
    <property type="match status" value="1"/>
</dbReference>
<dbReference type="GO" id="GO:0006431">
    <property type="term" value="P:methionyl-tRNA aminoacylation"/>
    <property type="evidence" value="ECO:0007669"/>
    <property type="project" value="UniProtKB-UniRule"/>
</dbReference>
<dbReference type="InterPro" id="IPR041872">
    <property type="entry name" value="Anticodon_Met"/>
</dbReference>
<dbReference type="GO" id="GO:0046872">
    <property type="term" value="F:metal ion binding"/>
    <property type="evidence" value="ECO:0007669"/>
    <property type="project" value="UniProtKB-KW"/>
</dbReference>
<keyword evidence="9 13" id="KW-0694">RNA-binding</keyword>
<organism evidence="15 16">
    <name type="scientific">Desulfosarcina ovata subsp. ovata</name>
    <dbReference type="NCBI Taxonomy" id="2752305"/>
    <lineage>
        <taxon>Bacteria</taxon>
        <taxon>Pseudomonadati</taxon>
        <taxon>Thermodesulfobacteriota</taxon>
        <taxon>Desulfobacteria</taxon>
        <taxon>Desulfobacterales</taxon>
        <taxon>Desulfosarcinaceae</taxon>
        <taxon>Desulfosarcina</taxon>
    </lineage>
</organism>
<evidence type="ECO:0000256" key="9">
    <source>
        <dbReference type="ARBA" id="ARBA00022884"/>
    </source>
</evidence>
<dbReference type="InterPro" id="IPR015413">
    <property type="entry name" value="Methionyl/Leucyl_tRNA_Synth"/>
</dbReference>
<dbReference type="SUPFAM" id="SSF50249">
    <property type="entry name" value="Nucleic acid-binding proteins"/>
    <property type="match status" value="1"/>
</dbReference>
<dbReference type="InterPro" id="IPR033911">
    <property type="entry name" value="MetRS_core"/>
</dbReference>
<keyword evidence="16" id="KW-1185">Reference proteome</keyword>
<keyword evidence="11 13" id="KW-0030">Aminoacyl-tRNA synthetase</keyword>
<dbReference type="PROSITE" id="PS50886">
    <property type="entry name" value="TRBD"/>
    <property type="match status" value="1"/>
</dbReference>
<dbReference type="HAMAP" id="MF_01228">
    <property type="entry name" value="Met_tRNA_synth_type2"/>
    <property type="match status" value="1"/>
</dbReference>
<dbReference type="RefSeq" id="WP_155310555.1">
    <property type="nucleotide sequence ID" value="NZ_AP021879.1"/>
</dbReference>
<dbReference type="InterPro" id="IPR014729">
    <property type="entry name" value="Rossmann-like_a/b/a_fold"/>
</dbReference>
<comment type="similarity">
    <text evidence="13">Belongs to the class-I aminoacyl-tRNA synthetase family. MetG type 2A subfamily.</text>
</comment>
<keyword evidence="8 13" id="KW-0067">ATP-binding</keyword>
<keyword evidence="13" id="KW-0479">Metal-binding</keyword>
<dbReference type="PANTHER" id="PTHR43326:SF1">
    <property type="entry name" value="METHIONINE--TRNA LIGASE, MITOCHONDRIAL"/>
    <property type="match status" value="1"/>
</dbReference>
<dbReference type="SUPFAM" id="SSF47323">
    <property type="entry name" value="Anticodon-binding domain of a subclass of class I aminoacyl-tRNA synthetases"/>
    <property type="match status" value="1"/>
</dbReference>
<evidence type="ECO:0000313" key="15">
    <source>
        <dbReference type="EMBL" id="BBO89348.1"/>
    </source>
</evidence>
<dbReference type="InterPro" id="IPR023457">
    <property type="entry name" value="Met-tRNA_synth_2"/>
</dbReference>
<keyword evidence="4 13" id="KW-0963">Cytoplasm</keyword>
<evidence type="ECO:0000256" key="6">
    <source>
        <dbReference type="ARBA" id="ARBA00022598"/>
    </source>
</evidence>